<protein>
    <submittedName>
        <fullName evidence="1">Uncharacterized protein</fullName>
    </submittedName>
</protein>
<evidence type="ECO:0000313" key="1">
    <source>
        <dbReference type="EMBL" id="KIY70125.1"/>
    </source>
</evidence>
<organism evidence="1 2">
    <name type="scientific">Cylindrobasidium torrendii FP15055 ss-10</name>
    <dbReference type="NCBI Taxonomy" id="1314674"/>
    <lineage>
        <taxon>Eukaryota</taxon>
        <taxon>Fungi</taxon>
        <taxon>Dikarya</taxon>
        <taxon>Basidiomycota</taxon>
        <taxon>Agaricomycotina</taxon>
        <taxon>Agaricomycetes</taxon>
        <taxon>Agaricomycetidae</taxon>
        <taxon>Agaricales</taxon>
        <taxon>Marasmiineae</taxon>
        <taxon>Physalacriaceae</taxon>
        <taxon>Cylindrobasidium</taxon>
    </lineage>
</organism>
<accession>A0A0D7BIR5</accession>
<keyword evidence="2" id="KW-1185">Reference proteome</keyword>
<name>A0A0D7BIR5_9AGAR</name>
<dbReference type="Proteomes" id="UP000054007">
    <property type="component" value="Unassembled WGS sequence"/>
</dbReference>
<reference evidence="1 2" key="1">
    <citation type="journal article" date="2015" name="Fungal Genet. Biol.">
        <title>Evolution of novel wood decay mechanisms in Agaricales revealed by the genome sequences of Fistulina hepatica and Cylindrobasidium torrendii.</title>
        <authorList>
            <person name="Floudas D."/>
            <person name="Held B.W."/>
            <person name="Riley R."/>
            <person name="Nagy L.G."/>
            <person name="Koehler G."/>
            <person name="Ransdell A.S."/>
            <person name="Younus H."/>
            <person name="Chow J."/>
            <person name="Chiniquy J."/>
            <person name="Lipzen A."/>
            <person name="Tritt A."/>
            <person name="Sun H."/>
            <person name="Haridas S."/>
            <person name="LaButti K."/>
            <person name="Ohm R.A."/>
            <person name="Kues U."/>
            <person name="Blanchette R.A."/>
            <person name="Grigoriev I.V."/>
            <person name="Minto R.E."/>
            <person name="Hibbett D.S."/>
        </authorList>
    </citation>
    <scope>NUCLEOTIDE SEQUENCE [LARGE SCALE GENOMIC DNA]</scope>
    <source>
        <strain evidence="1 2">FP15055 ss-10</strain>
    </source>
</reference>
<sequence>MSVPVVSEPFSREFPSKIKSAIIDAIAWDDQVQGQAAKRAQQKQLSALALLWPDTIHRIRQHRFRELVLSDQWSIDSFVACVADASTIKACVRTLRILGSHTYFLSEMQKNWATGLPNATTLVLEEADIYIETLLFLGYLNVSWCRHLREIRIINHESFLESSHPFGAIELPLLLEHLDISIFVGAYLSKPEEAHYIGFWRETLLHRSRGTARCIPVLTLRIAFISSEINTIVNTRTHISHVASFDKVIGSPALGVKHLRWGLFPRNKWGATDVTDRLGQRAYESIFPSINARKVQGHKYISYKLVTPPAIPLPRILPLTAMTDEHRHIPTTRTLPVEIKIRILEWLGAIHKDPDAFYTMAESRGDPFAAIVFVWPDIIPWVREKRFHAVDLDERIPIFIDLCERVPALASAVRHVEIDSRCRALAKPRSDEPTELRRVLNLLPNIEDVFIWYIQSIPRSNFPSAFTIISCFPTTITTAHLHFTDSQTRAQLLRILRCFPNIKMLEMLNMDALNVDVLTGSMRSPPVIPSLETLIIRAKAADISNMLELLVETSVFPGVKFLTLEGMSISAPFLRALGNACVLWSQTLRELVFKDALEVSSDLSGMSDTIALPASLSHLALELSSSPCPGHAAYSSFWERALESHRMENRTLQSMSVLFSIHWPYIRYTSLASLKALDALIASPGMGLKHLEWVALAELDYAAREGDDADAANEGAEEEETGINDVFEWVNWQVFPILTERFLMEDSHELFGTTCAMVEEWVT</sequence>
<dbReference type="AlphaFoldDB" id="A0A0D7BIR5"/>
<dbReference type="EMBL" id="KN880473">
    <property type="protein sequence ID" value="KIY70125.1"/>
    <property type="molecule type" value="Genomic_DNA"/>
</dbReference>
<evidence type="ECO:0000313" key="2">
    <source>
        <dbReference type="Proteomes" id="UP000054007"/>
    </source>
</evidence>
<proteinExistence type="predicted"/>
<gene>
    <name evidence="1" type="ORF">CYLTODRAFT_442231</name>
</gene>